<evidence type="ECO:0000256" key="1">
    <source>
        <dbReference type="SAM" id="Phobius"/>
    </source>
</evidence>
<dbReference type="RefSeq" id="WP_006880076.1">
    <property type="nucleotide sequence ID" value="NZ_AEVS01000075.1"/>
</dbReference>
<comment type="caution">
    <text evidence="2">The sequence shown here is derived from an EMBL/GenBank/DDBJ whole genome shotgun (WGS) entry which is preliminary data.</text>
</comment>
<reference evidence="2 3" key="1">
    <citation type="journal article" date="2012" name="Int. J. Syst. Evol. Microbiol.">
        <title>Vibrio caribbeanicus sp. nov., isolated from the marine sponge Scleritoderma cyanea.</title>
        <authorList>
            <person name="Hoffmann M."/>
            <person name="Monday S.R."/>
            <person name="Allard M.W."/>
            <person name="Strain E.A."/>
            <person name="Whittaker P."/>
            <person name="Naum M."/>
            <person name="McCarthy P.J."/>
            <person name="Lopez J.V."/>
            <person name="Fischer M."/>
            <person name="Brown E.W."/>
        </authorList>
    </citation>
    <scope>NUCLEOTIDE SEQUENCE [LARGE SCALE GENOMIC DNA]</scope>
    <source>
        <strain evidence="2 3">LMG 20546</strain>
    </source>
</reference>
<gene>
    <name evidence="2" type="ORF">VIBR0546_09177</name>
</gene>
<keyword evidence="1" id="KW-0472">Membrane</keyword>
<keyword evidence="1" id="KW-1133">Transmembrane helix</keyword>
<dbReference type="OrthoDB" id="5878031at2"/>
<keyword evidence="1" id="KW-0812">Transmembrane</keyword>
<organism evidence="2 3">
    <name type="scientific">Vibrio brasiliensis LMG 20546</name>
    <dbReference type="NCBI Taxonomy" id="945543"/>
    <lineage>
        <taxon>Bacteria</taxon>
        <taxon>Pseudomonadati</taxon>
        <taxon>Pseudomonadota</taxon>
        <taxon>Gammaproteobacteria</taxon>
        <taxon>Vibrionales</taxon>
        <taxon>Vibrionaceae</taxon>
        <taxon>Vibrio</taxon>
        <taxon>Vibrio oreintalis group</taxon>
    </lineage>
</organism>
<keyword evidence="3" id="KW-1185">Reference proteome</keyword>
<dbReference type="STRING" id="945543.VIBR0546_09177"/>
<sequence>MAIPIITLITGGFSLAKSWVQGKAEAVKEKSITAREAVQAKRDENKQRESNLAKGERSMAELDAITLKQIGWLDDFVIISIWAVVWSCFIPDLQPYAVAGVKSLATMPVWFQYVVAASIIYTLGFKSLVYRLLVKRGF</sequence>
<feature type="transmembrane region" description="Helical" evidence="1">
    <location>
        <begin position="76"/>
        <end position="98"/>
    </location>
</feature>
<dbReference type="Proteomes" id="UP000004371">
    <property type="component" value="Unassembled WGS sequence"/>
</dbReference>
<dbReference type="EMBL" id="AEVS01000075">
    <property type="protein sequence ID" value="EGA65106.1"/>
    <property type="molecule type" value="Genomic_DNA"/>
</dbReference>
<evidence type="ECO:0000313" key="2">
    <source>
        <dbReference type="EMBL" id="EGA65106.1"/>
    </source>
</evidence>
<name>E8LW52_9VIBR</name>
<proteinExistence type="predicted"/>
<accession>E8LW52</accession>
<evidence type="ECO:0000313" key="3">
    <source>
        <dbReference type="Proteomes" id="UP000004371"/>
    </source>
</evidence>
<evidence type="ECO:0008006" key="4">
    <source>
        <dbReference type="Google" id="ProtNLM"/>
    </source>
</evidence>
<dbReference type="AlphaFoldDB" id="E8LW52"/>
<feature type="transmembrane region" description="Helical" evidence="1">
    <location>
        <begin position="110"/>
        <end position="133"/>
    </location>
</feature>
<protein>
    <recommendedName>
        <fullName evidence="4">TMhelix containing protein</fullName>
    </recommendedName>
</protein>